<feature type="transmembrane region" description="Helical" evidence="5">
    <location>
        <begin position="155"/>
        <end position="173"/>
    </location>
</feature>
<evidence type="ECO:0000256" key="5">
    <source>
        <dbReference type="SAM" id="Phobius"/>
    </source>
</evidence>
<feature type="transmembrane region" description="Helical" evidence="5">
    <location>
        <begin position="66"/>
        <end position="85"/>
    </location>
</feature>
<feature type="transmembrane region" description="Helical" evidence="5">
    <location>
        <begin position="41"/>
        <end position="60"/>
    </location>
</feature>
<dbReference type="Pfam" id="PF10324">
    <property type="entry name" value="7TM_GPCR_Srw"/>
    <property type="match status" value="1"/>
</dbReference>
<reference evidence="7" key="1">
    <citation type="submission" date="2007-07" db="EMBL/GenBank/DDBJ databases">
        <title>PCAP assembly of the Caenorhabditis remanei genome.</title>
        <authorList>
            <consortium name="The Caenorhabditis remanei Sequencing Consortium"/>
            <person name="Wilson R.K."/>
        </authorList>
    </citation>
    <scope>NUCLEOTIDE SEQUENCE [LARGE SCALE GENOMIC DNA]</scope>
    <source>
        <strain evidence="7">PB4641</strain>
    </source>
</reference>
<keyword evidence="8" id="KW-1185">Reference proteome</keyword>
<dbReference type="Gene3D" id="1.20.1070.10">
    <property type="entry name" value="Rhodopsin 7-helix transmembrane proteins"/>
    <property type="match status" value="1"/>
</dbReference>
<dbReference type="EMBL" id="DS268433">
    <property type="protein sequence ID" value="EFO97784.1"/>
    <property type="molecule type" value="Genomic_DNA"/>
</dbReference>
<evidence type="ECO:0000256" key="4">
    <source>
        <dbReference type="ARBA" id="ARBA00023136"/>
    </source>
</evidence>
<proteinExistence type="predicted"/>
<dbReference type="InParanoid" id="E3MBE2"/>
<dbReference type="HOGENOM" id="CLU_364570_0_0_1"/>
<dbReference type="PANTHER" id="PTHR22751">
    <property type="entry name" value="G-PROTEIN COUPLED RECEPTOR-RELATED"/>
    <property type="match status" value="1"/>
</dbReference>
<evidence type="ECO:0000256" key="2">
    <source>
        <dbReference type="ARBA" id="ARBA00022692"/>
    </source>
</evidence>
<dbReference type="GO" id="GO:0008528">
    <property type="term" value="F:G protein-coupled peptide receptor activity"/>
    <property type="evidence" value="ECO:0007669"/>
    <property type="project" value="InterPro"/>
</dbReference>
<accession>E3MBE2</accession>
<keyword evidence="4 5" id="KW-0472">Membrane</keyword>
<dbReference type="SUPFAM" id="SSF52058">
    <property type="entry name" value="L domain-like"/>
    <property type="match status" value="2"/>
</dbReference>
<dbReference type="InterPro" id="IPR017452">
    <property type="entry name" value="GPCR_Rhodpsn_7TM"/>
</dbReference>
<evidence type="ECO:0000313" key="7">
    <source>
        <dbReference type="EMBL" id="EFO97784.1"/>
    </source>
</evidence>
<dbReference type="InterPro" id="IPR036941">
    <property type="entry name" value="Rcpt_L-dom_sf"/>
</dbReference>
<dbReference type="PROSITE" id="PS50262">
    <property type="entry name" value="G_PROTEIN_RECEP_F1_2"/>
    <property type="match status" value="1"/>
</dbReference>
<evidence type="ECO:0000256" key="1">
    <source>
        <dbReference type="ARBA" id="ARBA00004370"/>
    </source>
</evidence>
<dbReference type="eggNOG" id="ENOG502RT6A">
    <property type="taxonomic scope" value="Eukaryota"/>
</dbReference>
<dbReference type="GO" id="GO:0016020">
    <property type="term" value="C:membrane"/>
    <property type="evidence" value="ECO:0007669"/>
    <property type="project" value="UniProtKB-SubCell"/>
</dbReference>
<evidence type="ECO:0000259" key="6">
    <source>
        <dbReference type="PROSITE" id="PS50262"/>
    </source>
</evidence>
<gene>
    <name evidence="7" type="ORF">CRE_16024</name>
</gene>
<feature type="domain" description="G-protein coupled receptors family 1 profile" evidence="6">
    <location>
        <begin position="48"/>
        <end position="326"/>
    </location>
</feature>
<dbReference type="AlphaFoldDB" id="E3MBE2"/>
<dbReference type="InterPro" id="IPR000494">
    <property type="entry name" value="Rcpt_L-dom"/>
</dbReference>
<dbReference type="Proteomes" id="UP000008281">
    <property type="component" value="Unassembled WGS sequence"/>
</dbReference>
<protein>
    <recommendedName>
        <fullName evidence="6">G-protein coupled receptors family 1 profile domain-containing protein</fullName>
    </recommendedName>
</protein>
<dbReference type="CDD" id="cd14978">
    <property type="entry name" value="7tmA_FMRFamide_R-like"/>
    <property type="match status" value="1"/>
</dbReference>
<feature type="transmembrane region" description="Helical" evidence="5">
    <location>
        <begin position="269"/>
        <end position="294"/>
    </location>
</feature>
<dbReference type="Gene3D" id="3.80.20.20">
    <property type="entry name" value="Receptor L-domain"/>
    <property type="match status" value="1"/>
</dbReference>
<comment type="subcellular location">
    <subcellularLocation>
        <location evidence="1">Membrane</location>
    </subcellularLocation>
</comment>
<dbReference type="InterPro" id="IPR019427">
    <property type="entry name" value="7TM_GPCR_serpentine_rcpt_Srw"/>
</dbReference>
<keyword evidence="2 5" id="KW-0812">Transmembrane</keyword>
<keyword evidence="3 5" id="KW-1133">Transmembrane helix</keyword>
<organism evidence="8">
    <name type="scientific">Caenorhabditis remanei</name>
    <name type="common">Caenorhabditis vulgaris</name>
    <dbReference type="NCBI Taxonomy" id="31234"/>
    <lineage>
        <taxon>Eukaryota</taxon>
        <taxon>Metazoa</taxon>
        <taxon>Ecdysozoa</taxon>
        <taxon>Nematoda</taxon>
        <taxon>Chromadorea</taxon>
        <taxon>Rhabditida</taxon>
        <taxon>Rhabditina</taxon>
        <taxon>Rhabditomorpha</taxon>
        <taxon>Rhabditoidea</taxon>
        <taxon>Rhabditidae</taxon>
        <taxon>Peloderinae</taxon>
        <taxon>Caenorhabditis</taxon>
    </lineage>
</organism>
<dbReference type="OrthoDB" id="5871549at2759"/>
<dbReference type="PANTHER" id="PTHR22751:SF30">
    <property type="entry name" value="G-PROTEIN COUPLED RECEPTORS FAMILY 1 PROFILE DOMAIN-CONTAINING PROTEIN"/>
    <property type="match status" value="1"/>
</dbReference>
<evidence type="ECO:0000256" key="3">
    <source>
        <dbReference type="ARBA" id="ARBA00022989"/>
    </source>
</evidence>
<dbReference type="STRING" id="31234.E3MBE2"/>
<feature type="transmembrane region" description="Helical" evidence="5">
    <location>
        <begin position="97"/>
        <end position="117"/>
    </location>
</feature>
<feature type="transmembrane region" description="Helical" evidence="5">
    <location>
        <begin position="222"/>
        <end position="241"/>
    </location>
</feature>
<name>E3MBE2_CAERE</name>
<dbReference type="SUPFAM" id="SSF81321">
    <property type="entry name" value="Family A G protein-coupled receptor-like"/>
    <property type="match status" value="1"/>
</dbReference>
<feature type="transmembrane region" description="Helical" evidence="5">
    <location>
        <begin position="306"/>
        <end position="329"/>
    </location>
</feature>
<evidence type="ECO:0000313" key="8">
    <source>
        <dbReference type="Proteomes" id="UP000008281"/>
    </source>
</evidence>
<sequence>MEECWKYGFPYFEKSTAFVLCSFQNTLSLFFTFLLEYSGHISVICGIINLFHFFILTRPAMRTSSVNLMMAAVAFFDICSLLQEFKLLYDRLMISELCLLTESYTFILFQTCFFTLTNYSRRFSTWICLSIALIRTIVVRNPMSRFHENLTKPTAGYAVILGVFLASAPLGILKLLEFQIEWTETISFCNENITTRFYYSQKSDLFMANNRFILNTVYVTDAVVSSLISCLLFPIITFLLIREVRNIEQNRRKLISPNKLTDSKKTTRLVFYFTLTFSIAQFPFGLTSSVVYFFEDTPGISRILYYLYYLFSMLFTASTVTHFIVCMLMSSQYRDTVKSVVSCGYYSKDKMFFSLKNSVLNHKNLFHLLSTFPFLILQTFSPLSALTDMKLLFFLLISSCFIQNCFSIKVPIQNYEETEQFLKTRCDPKCIFEPLHMDSTTLPLFPTTCSSVCANLLIDQSSDVTVDQLSIAFKHLKVLYGSLHIIDTNFSNIKFLSGLETVECYSIRENEKSPPDSMNMEVLVIEDNQYLTEIGMTNFTSTSCALKIWNPAKFSRLNLPNLKNFYTIENSTTTEIKHRLYGSPDFCLTIGEITHFVNSQISHLSFKAVPCKLSETSGISSIDGEKICEIEKFSLQTFDTSCQRVSGHIVIGPGDEKFVWKMENVTWIYGTILVKLTNLTDIDCFGSLEYVIHGWAGATITIRYNANLLTARFPRLKRIVGFVEIMENNKNMIIDHSLCYGVNYTEKNQMFFPTDCGEGHFATVPF</sequence>
<feature type="transmembrane region" description="Helical" evidence="5">
    <location>
        <begin position="365"/>
        <end position="385"/>
    </location>
</feature>
<dbReference type="Pfam" id="PF01030">
    <property type="entry name" value="Recep_L_domain"/>
    <property type="match status" value="2"/>
</dbReference>